<sequence length="183" mass="19962">MDLSTIPDNRDEDDVKRRRLIQDAGALAAGAAVAPMLATLTDAWQASHPRLPGASVSRAMLDDWANAYATHVRSYVNDAPERVLAGLTRDWAEMAPHLAQTQPKDVERDLAHAAAKHAYLVAGTALQIGDARLATRWWATARGLADRSGDNLLSAYTRSWEVTNRVTDPREDLGELLALARDA</sequence>
<organism evidence="1 2">
    <name type="scientific">Actinomadura fulvescens</name>
    <dbReference type="NCBI Taxonomy" id="46160"/>
    <lineage>
        <taxon>Bacteria</taxon>
        <taxon>Bacillati</taxon>
        <taxon>Actinomycetota</taxon>
        <taxon>Actinomycetes</taxon>
        <taxon>Streptosporangiales</taxon>
        <taxon>Thermomonosporaceae</taxon>
        <taxon>Actinomadura</taxon>
    </lineage>
</organism>
<comment type="caution">
    <text evidence="1">The sequence shown here is derived from an EMBL/GenBank/DDBJ whole genome shotgun (WGS) entry which is preliminary data.</text>
</comment>
<evidence type="ECO:0008006" key="3">
    <source>
        <dbReference type="Google" id="ProtNLM"/>
    </source>
</evidence>
<accession>A0ABP6D933</accession>
<dbReference type="InterPro" id="IPR006311">
    <property type="entry name" value="TAT_signal"/>
</dbReference>
<proteinExistence type="predicted"/>
<dbReference type="PROSITE" id="PS51318">
    <property type="entry name" value="TAT"/>
    <property type="match status" value="1"/>
</dbReference>
<evidence type="ECO:0000313" key="2">
    <source>
        <dbReference type="Proteomes" id="UP001501509"/>
    </source>
</evidence>
<name>A0ABP6D933_9ACTN</name>
<protein>
    <recommendedName>
        <fullName evidence="3">Twin-arginine translocation signal domain-containing protein</fullName>
    </recommendedName>
</protein>
<reference evidence="2" key="1">
    <citation type="journal article" date="2019" name="Int. J. Syst. Evol. Microbiol.">
        <title>The Global Catalogue of Microorganisms (GCM) 10K type strain sequencing project: providing services to taxonomists for standard genome sequencing and annotation.</title>
        <authorList>
            <consortium name="The Broad Institute Genomics Platform"/>
            <consortium name="The Broad Institute Genome Sequencing Center for Infectious Disease"/>
            <person name="Wu L."/>
            <person name="Ma J."/>
        </authorList>
    </citation>
    <scope>NUCLEOTIDE SEQUENCE [LARGE SCALE GENOMIC DNA]</scope>
    <source>
        <strain evidence="2">JCM 6833</strain>
    </source>
</reference>
<dbReference type="EMBL" id="BAAATD010000026">
    <property type="protein sequence ID" value="GAA2638695.1"/>
    <property type="molecule type" value="Genomic_DNA"/>
</dbReference>
<keyword evidence="2" id="KW-1185">Reference proteome</keyword>
<gene>
    <name evidence="1" type="ORF">GCM10010411_93400</name>
</gene>
<dbReference type="Proteomes" id="UP001501509">
    <property type="component" value="Unassembled WGS sequence"/>
</dbReference>
<evidence type="ECO:0000313" key="1">
    <source>
        <dbReference type="EMBL" id="GAA2638695.1"/>
    </source>
</evidence>